<dbReference type="Proteomes" id="UP000887013">
    <property type="component" value="Unassembled WGS sequence"/>
</dbReference>
<comment type="caution">
    <text evidence="1">The sequence shown here is derived from an EMBL/GenBank/DDBJ whole genome shotgun (WGS) entry which is preliminary data.</text>
</comment>
<dbReference type="InterPro" id="IPR043502">
    <property type="entry name" value="DNA/RNA_pol_sf"/>
</dbReference>
<sequence length="163" mass="18153">MCEGLYDKVLEFGTLNRGDWLSPSSSGKCTVSMEENSQCNSDSLLGNFTHIFSEDSYDVGCIRLEPQKVVLTSELAVSLLPYRTSPQNNIEIETQIKRVLEANIIKPSHSLYAAPVTLVKRKDEECFSVKSISAENRINLGMLYHQSSDSVKHIFFGQSVGTL</sequence>
<dbReference type="GO" id="GO:0071897">
    <property type="term" value="P:DNA biosynthetic process"/>
    <property type="evidence" value="ECO:0007669"/>
    <property type="project" value="UniProtKB-ARBA"/>
</dbReference>
<keyword evidence="2" id="KW-1185">Reference proteome</keyword>
<accession>A0A8X6TM33</accession>
<protein>
    <submittedName>
        <fullName evidence="1">Retrovirus-related Pol polyprotein from transposon 17.6</fullName>
    </submittedName>
</protein>
<gene>
    <name evidence="1" type="primary">pol_431</name>
    <name evidence="1" type="ORF">NPIL_429541</name>
</gene>
<name>A0A8X6TM33_NEPPI</name>
<dbReference type="EMBL" id="BMAW01108405">
    <property type="protein sequence ID" value="GFT33848.1"/>
    <property type="molecule type" value="Genomic_DNA"/>
</dbReference>
<evidence type="ECO:0000313" key="1">
    <source>
        <dbReference type="EMBL" id="GFT33848.1"/>
    </source>
</evidence>
<dbReference type="OrthoDB" id="6427440at2759"/>
<dbReference type="SUPFAM" id="SSF56672">
    <property type="entry name" value="DNA/RNA polymerases"/>
    <property type="match status" value="1"/>
</dbReference>
<proteinExistence type="predicted"/>
<reference evidence="1" key="1">
    <citation type="submission" date="2020-08" db="EMBL/GenBank/DDBJ databases">
        <title>Multicomponent nature underlies the extraordinary mechanical properties of spider dragline silk.</title>
        <authorList>
            <person name="Kono N."/>
            <person name="Nakamura H."/>
            <person name="Mori M."/>
            <person name="Yoshida Y."/>
            <person name="Ohtoshi R."/>
            <person name="Malay A.D."/>
            <person name="Moran D.A.P."/>
            <person name="Tomita M."/>
            <person name="Numata K."/>
            <person name="Arakawa K."/>
        </authorList>
    </citation>
    <scope>NUCLEOTIDE SEQUENCE</scope>
</reference>
<dbReference type="Gene3D" id="3.10.10.10">
    <property type="entry name" value="HIV Type 1 Reverse Transcriptase, subunit A, domain 1"/>
    <property type="match status" value="1"/>
</dbReference>
<evidence type="ECO:0000313" key="2">
    <source>
        <dbReference type="Proteomes" id="UP000887013"/>
    </source>
</evidence>
<dbReference type="AlphaFoldDB" id="A0A8X6TM33"/>
<organism evidence="1 2">
    <name type="scientific">Nephila pilipes</name>
    <name type="common">Giant wood spider</name>
    <name type="synonym">Nephila maculata</name>
    <dbReference type="NCBI Taxonomy" id="299642"/>
    <lineage>
        <taxon>Eukaryota</taxon>
        <taxon>Metazoa</taxon>
        <taxon>Ecdysozoa</taxon>
        <taxon>Arthropoda</taxon>
        <taxon>Chelicerata</taxon>
        <taxon>Arachnida</taxon>
        <taxon>Araneae</taxon>
        <taxon>Araneomorphae</taxon>
        <taxon>Entelegynae</taxon>
        <taxon>Araneoidea</taxon>
        <taxon>Nephilidae</taxon>
        <taxon>Nephila</taxon>
    </lineage>
</organism>